<dbReference type="Gene3D" id="3.40.50.2000">
    <property type="entry name" value="Glycogen Phosphorylase B"/>
    <property type="match status" value="2"/>
</dbReference>
<dbReference type="RefSeq" id="WP_035087124.1">
    <property type="nucleotide sequence ID" value="NZ_JQGC01000033.1"/>
</dbReference>
<dbReference type="STRING" id="46914.JP75_23200"/>
<dbReference type="CDD" id="cd03814">
    <property type="entry name" value="GT4-like"/>
    <property type="match status" value="1"/>
</dbReference>
<organism evidence="2 3">
    <name type="scientific">Devosia riboflavina</name>
    <dbReference type="NCBI Taxonomy" id="46914"/>
    <lineage>
        <taxon>Bacteria</taxon>
        <taxon>Pseudomonadati</taxon>
        <taxon>Pseudomonadota</taxon>
        <taxon>Alphaproteobacteria</taxon>
        <taxon>Hyphomicrobiales</taxon>
        <taxon>Devosiaceae</taxon>
        <taxon>Devosia</taxon>
    </lineage>
</organism>
<gene>
    <name evidence="2" type="ORF">JP75_23200</name>
</gene>
<name>A0A087LWB6_9HYPH</name>
<dbReference type="InterPro" id="IPR050194">
    <property type="entry name" value="Glycosyltransferase_grp1"/>
</dbReference>
<dbReference type="PANTHER" id="PTHR45947:SF3">
    <property type="entry name" value="SULFOQUINOVOSYL TRANSFERASE SQD2"/>
    <property type="match status" value="1"/>
</dbReference>
<dbReference type="EMBL" id="JQGC01000033">
    <property type="protein sequence ID" value="KFL28919.1"/>
    <property type="molecule type" value="Genomic_DNA"/>
</dbReference>
<comment type="caution">
    <text evidence="2">The sequence shown here is derived from an EMBL/GenBank/DDBJ whole genome shotgun (WGS) entry which is preliminary data.</text>
</comment>
<dbReference type="Pfam" id="PF13439">
    <property type="entry name" value="Glyco_transf_4"/>
    <property type="match status" value="1"/>
</dbReference>
<keyword evidence="3" id="KW-1185">Reference proteome</keyword>
<accession>A0A087LWB6</accession>
<feature type="domain" description="Glycosyltransferase subfamily 4-like N-terminal" evidence="1">
    <location>
        <begin position="24"/>
        <end position="176"/>
    </location>
</feature>
<evidence type="ECO:0000313" key="3">
    <source>
        <dbReference type="Proteomes" id="UP000028981"/>
    </source>
</evidence>
<keyword evidence="2" id="KW-0808">Transferase</keyword>
<evidence type="ECO:0000259" key="1">
    <source>
        <dbReference type="Pfam" id="PF13439"/>
    </source>
</evidence>
<dbReference type="Pfam" id="PF13692">
    <property type="entry name" value="Glyco_trans_1_4"/>
    <property type="match status" value="1"/>
</dbReference>
<reference evidence="2 3" key="1">
    <citation type="submission" date="2014-08" db="EMBL/GenBank/DDBJ databases">
        <authorList>
            <person name="Hassan Y.I."/>
            <person name="Lepp D."/>
            <person name="Zhou T."/>
        </authorList>
    </citation>
    <scope>NUCLEOTIDE SEQUENCE [LARGE SCALE GENOMIC DNA]</scope>
    <source>
        <strain evidence="2 3">IFO13584</strain>
    </source>
</reference>
<dbReference type="GO" id="GO:0016757">
    <property type="term" value="F:glycosyltransferase activity"/>
    <property type="evidence" value="ECO:0007669"/>
    <property type="project" value="UniProtKB-KW"/>
</dbReference>
<proteinExistence type="predicted"/>
<evidence type="ECO:0000313" key="2">
    <source>
        <dbReference type="EMBL" id="KFL28919.1"/>
    </source>
</evidence>
<dbReference type="SUPFAM" id="SSF53756">
    <property type="entry name" value="UDP-Glycosyltransferase/glycogen phosphorylase"/>
    <property type="match status" value="1"/>
</dbReference>
<dbReference type="AlphaFoldDB" id="A0A087LWB6"/>
<protein>
    <submittedName>
        <fullName evidence="2">GDP-mannose-dependent alpha-mannosyltransferase</fullName>
    </submittedName>
</protein>
<dbReference type="PANTHER" id="PTHR45947">
    <property type="entry name" value="SULFOQUINOVOSYL TRANSFERASE SQD2"/>
    <property type="match status" value="1"/>
</dbReference>
<dbReference type="OrthoDB" id="9802525at2"/>
<keyword evidence="2" id="KW-0328">Glycosyltransferase</keyword>
<dbReference type="Proteomes" id="UP000028981">
    <property type="component" value="Unassembled WGS sequence"/>
</dbReference>
<dbReference type="InterPro" id="IPR028098">
    <property type="entry name" value="Glyco_trans_4-like_N"/>
</dbReference>
<sequence length="353" mass="39214">MANTVSFPSSRRIVIVTDAWRPQINGVVRTLESVGKVLREWGHSVDYLTPEAFWTVPVPTYPEIRLSLASRRAVFHRLAHSRAHHIHIATEGPLGLLARQYCIERGKGFSTSFHTRFPEYVSARLPVPQDWSYGYLRWFHDPAGNTLVPTPSLRDDLAARDFKHLKLWGRGVDMERFQPGKSDVFAHRPGPHLLYVGRVAAEKNIEAFLALDVPGTKIVVGDGPDRVRLEKLHPDVVFCGYRHGDALVEAYQGADVFVFPSRTDTFGNVMTEALACGTPVAAYPVTGPKDILTDGRAGALHTELSVAVRRALMLDRRDASAHAQNFTWAASARQFLDGLVPATVRLPQLAEAI</sequence>